<evidence type="ECO:0000313" key="5">
    <source>
        <dbReference type="Proteomes" id="UP000313359"/>
    </source>
</evidence>
<dbReference type="STRING" id="1328759.A0A5C2S2N7"/>
<dbReference type="Pfam" id="PF20151">
    <property type="entry name" value="DUF6533"/>
    <property type="match status" value="1"/>
</dbReference>
<dbReference type="InterPro" id="IPR045340">
    <property type="entry name" value="DUF6533"/>
</dbReference>
<dbReference type="Proteomes" id="UP000313359">
    <property type="component" value="Unassembled WGS sequence"/>
</dbReference>
<dbReference type="EMBL" id="ML122279">
    <property type="protein sequence ID" value="RPD57681.1"/>
    <property type="molecule type" value="Genomic_DNA"/>
</dbReference>
<proteinExistence type="predicted"/>
<feature type="transmembrane region" description="Helical" evidence="2">
    <location>
        <begin position="121"/>
        <end position="142"/>
    </location>
</feature>
<evidence type="ECO:0000259" key="3">
    <source>
        <dbReference type="Pfam" id="PF20151"/>
    </source>
</evidence>
<feature type="domain" description="DUF6533" evidence="3">
    <location>
        <begin position="17"/>
        <end position="61"/>
    </location>
</feature>
<evidence type="ECO:0000256" key="2">
    <source>
        <dbReference type="SAM" id="Phobius"/>
    </source>
</evidence>
<evidence type="ECO:0000256" key="1">
    <source>
        <dbReference type="SAM" id="MobiDB-lite"/>
    </source>
</evidence>
<keyword evidence="2" id="KW-0472">Membrane</keyword>
<dbReference type="AlphaFoldDB" id="A0A5C2S2N7"/>
<reference evidence="4" key="1">
    <citation type="journal article" date="2018" name="Genome Biol. Evol.">
        <title>Genomics and development of Lentinus tigrinus, a white-rot wood-decaying mushroom with dimorphic fruiting bodies.</title>
        <authorList>
            <person name="Wu B."/>
            <person name="Xu Z."/>
            <person name="Knudson A."/>
            <person name="Carlson A."/>
            <person name="Chen N."/>
            <person name="Kovaka S."/>
            <person name="LaButti K."/>
            <person name="Lipzen A."/>
            <person name="Pennachio C."/>
            <person name="Riley R."/>
            <person name="Schakwitz W."/>
            <person name="Umezawa K."/>
            <person name="Ohm R.A."/>
            <person name="Grigoriev I.V."/>
            <person name="Nagy L.G."/>
            <person name="Gibbons J."/>
            <person name="Hibbett D."/>
        </authorList>
    </citation>
    <scope>NUCLEOTIDE SEQUENCE [LARGE SCALE GENOMIC DNA]</scope>
    <source>
        <strain evidence="4">ALCF2SS1-6</strain>
    </source>
</reference>
<feature type="transmembrane region" description="Helical" evidence="2">
    <location>
        <begin position="46"/>
        <end position="72"/>
    </location>
</feature>
<sequence length="336" mass="37843">MSETYVQEISAITRETYCVLSAFTLLSFEWAITVDREARLVWRRKITGATVLFLLNRYWLFLEYITQVISMYPLSDRGYVTHTVVQDGMACWMVIIGNAGPPYIWAVFSALRAYALSKHKWWVLPLTFVWFVPHVVMESLYYSRLKPFEAPPPFNCVLTSSTSESEWVHTLGIRKVAAGVQVKTSLTDALFKDGTLYFVPQRFSTPTLSLRHAHGHLQNTSAVTAFQDPITSILISRFILNLRDVVEGKSDDTTDPSFVRHSRTGTLNFAEFVDSMGTGLNHGAHSESARSSMEWSDDGPEESELESFGATRMYPGSRTDETTLRLPGSPLSTEGP</sequence>
<dbReference type="OrthoDB" id="2743669at2759"/>
<organism evidence="4 5">
    <name type="scientific">Lentinus tigrinus ALCF2SS1-6</name>
    <dbReference type="NCBI Taxonomy" id="1328759"/>
    <lineage>
        <taxon>Eukaryota</taxon>
        <taxon>Fungi</taxon>
        <taxon>Dikarya</taxon>
        <taxon>Basidiomycota</taxon>
        <taxon>Agaricomycotina</taxon>
        <taxon>Agaricomycetes</taxon>
        <taxon>Polyporales</taxon>
        <taxon>Polyporaceae</taxon>
        <taxon>Lentinus</taxon>
    </lineage>
</organism>
<keyword evidence="5" id="KW-1185">Reference proteome</keyword>
<accession>A0A5C2S2N7</accession>
<evidence type="ECO:0000313" key="4">
    <source>
        <dbReference type="EMBL" id="RPD57681.1"/>
    </source>
</evidence>
<feature type="region of interest" description="Disordered" evidence="1">
    <location>
        <begin position="280"/>
        <end position="336"/>
    </location>
</feature>
<feature type="transmembrane region" description="Helical" evidence="2">
    <location>
        <begin position="92"/>
        <end position="114"/>
    </location>
</feature>
<protein>
    <recommendedName>
        <fullName evidence="3">DUF6533 domain-containing protein</fullName>
    </recommendedName>
</protein>
<feature type="compositionally biased region" description="Acidic residues" evidence="1">
    <location>
        <begin position="295"/>
        <end position="305"/>
    </location>
</feature>
<keyword evidence="2" id="KW-0812">Transmembrane</keyword>
<name>A0A5C2S2N7_9APHY</name>
<gene>
    <name evidence="4" type="ORF">L227DRAFT_565186</name>
</gene>
<keyword evidence="2" id="KW-1133">Transmembrane helix</keyword>